<comment type="caution">
    <text evidence="1">The sequence shown here is derived from an EMBL/GenBank/DDBJ whole genome shotgun (WGS) entry which is preliminary data.</text>
</comment>
<dbReference type="Proteomes" id="UP000053480">
    <property type="component" value="Unassembled WGS sequence"/>
</dbReference>
<organism evidence="1 2">
    <name type="scientific">Candidatus Aramenus sulfurataquae</name>
    <dbReference type="NCBI Taxonomy" id="1326980"/>
    <lineage>
        <taxon>Archaea</taxon>
        <taxon>Thermoproteota</taxon>
        <taxon>Thermoprotei</taxon>
        <taxon>Sulfolobales</taxon>
        <taxon>Sulfolobaceae</taxon>
        <taxon>Candidatus Aramenus</taxon>
    </lineage>
</organism>
<name>A0ACC6TME1_9CREN</name>
<accession>A0ACC6TME1</accession>
<dbReference type="EMBL" id="JZWS03000001">
    <property type="protein sequence ID" value="MEW9490939.1"/>
    <property type="molecule type" value="Genomic_DNA"/>
</dbReference>
<proteinExistence type="predicted"/>
<gene>
    <name evidence="1" type="ORF">TQ35_0001870</name>
</gene>
<evidence type="ECO:0000313" key="2">
    <source>
        <dbReference type="Proteomes" id="UP000053480"/>
    </source>
</evidence>
<evidence type="ECO:0000313" key="1">
    <source>
        <dbReference type="EMBL" id="MEW9490939.1"/>
    </source>
</evidence>
<protein>
    <submittedName>
        <fullName evidence="1">Sulfurtransferase TusA family protein</fullName>
    </submittedName>
</protein>
<sequence>MKEIVVTEACPSGFIKIMDEWKKVKGEEEIIVRTPWGGMVEDLQNWCKETGNVFLGYEKKDNEVIIRLKLIGR</sequence>
<reference evidence="1" key="1">
    <citation type="submission" date="2024-07" db="EMBL/GenBank/DDBJ databases">
        <title>Metagenome and Metagenome-Assembled Genomes of Archaea from a hot spring from the geothermal field of Los Azufres, Mexico.</title>
        <authorList>
            <person name="Marin-Paredes R."/>
            <person name="Martinez-Romero E."/>
            <person name="Servin-Garciduenas L.E."/>
        </authorList>
    </citation>
    <scope>NUCLEOTIDE SEQUENCE</scope>
    <source>
        <strain evidence="1">AZ1-454</strain>
    </source>
</reference>